<evidence type="ECO:0000256" key="6">
    <source>
        <dbReference type="ARBA" id="ARBA00031181"/>
    </source>
</evidence>
<keyword evidence="5" id="KW-0496">Mitochondrion</keyword>
<evidence type="ECO:0000256" key="3">
    <source>
        <dbReference type="ARBA" id="ARBA00011915"/>
    </source>
</evidence>
<comment type="function">
    <text evidence="7">Hydrolyzes 3-hydroxyisobutyryl-CoA (HIBYL-CoA), a saline catabolite. Has high activity toward isobutyryl-CoA. Could be an isobutyryl-CoA dehydrogenase that functions in valine catabolism.</text>
</comment>
<evidence type="ECO:0000256" key="7">
    <source>
        <dbReference type="RuleBase" id="RU369070"/>
    </source>
</evidence>
<evidence type="ECO:0000256" key="1">
    <source>
        <dbReference type="ARBA" id="ARBA00001709"/>
    </source>
</evidence>
<gene>
    <name evidence="9" type="ORF">QBZ16_000898</name>
</gene>
<dbReference type="InterPro" id="IPR045004">
    <property type="entry name" value="ECH_dom"/>
</dbReference>
<dbReference type="GO" id="GO:0005739">
    <property type="term" value="C:mitochondrion"/>
    <property type="evidence" value="ECO:0007669"/>
    <property type="project" value="UniProtKB-SubCell"/>
</dbReference>
<reference evidence="9" key="1">
    <citation type="submission" date="2021-01" db="EMBL/GenBank/DDBJ databases">
        <authorList>
            <person name="Eckstrom K.M.E."/>
        </authorList>
    </citation>
    <scope>NUCLEOTIDE SEQUENCE</scope>
    <source>
        <strain evidence="9">UVCC 0001</strain>
    </source>
</reference>
<organism evidence="9 10">
    <name type="scientific">Prototheca wickerhamii</name>
    <dbReference type="NCBI Taxonomy" id="3111"/>
    <lineage>
        <taxon>Eukaryota</taxon>
        <taxon>Viridiplantae</taxon>
        <taxon>Chlorophyta</taxon>
        <taxon>core chlorophytes</taxon>
        <taxon>Trebouxiophyceae</taxon>
        <taxon>Chlorellales</taxon>
        <taxon>Chlorellaceae</taxon>
        <taxon>Prototheca</taxon>
    </lineage>
</organism>
<dbReference type="NCBIfam" id="NF004127">
    <property type="entry name" value="PRK05617.1"/>
    <property type="match status" value="1"/>
</dbReference>
<comment type="subcellular location">
    <subcellularLocation>
        <location evidence="2">Mitochondrion</location>
    </subcellularLocation>
</comment>
<dbReference type="InterPro" id="IPR032259">
    <property type="entry name" value="HIBYL-CoA-H"/>
</dbReference>
<name>A0AAD9IE46_PROWI</name>
<keyword evidence="10" id="KW-1185">Reference proteome</keyword>
<dbReference type="Gene3D" id="3.90.226.10">
    <property type="entry name" value="2-enoyl-CoA Hydratase, Chain A, domain 1"/>
    <property type="match status" value="1"/>
</dbReference>
<evidence type="ECO:0000259" key="8">
    <source>
        <dbReference type="Pfam" id="PF16113"/>
    </source>
</evidence>
<dbReference type="FunFam" id="3.90.226.10:FF:000026">
    <property type="entry name" value="3-hydroxyisobutyryl-CoA hydrolase, mitochondrial"/>
    <property type="match status" value="1"/>
</dbReference>
<dbReference type="SUPFAM" id="SSF52096">
    <property type="entry name" value="ClpP/crotonase"/>
    <property type="match status" value="1"/>
</dbReference>
<dbReference type="Proteomes" id="UP001255856">
    <property type="component" value="Unassembled WGS sequence"/>
</dbReference>
<comment type="catalytic activity">
    <reaction evidence="1 7">
        <text>3-hydroxy-2-methylpropanoyl-CoA + H2O = 3-hydroxy-2-methylpropanoate + CoA + H(+)</text>
        <dbReference type="Rhea" id="RHEA:20888"/>
        <dbReference type="ChEBI" id="CHEBI:11805"/>
        <dbReference type="ChEBI" id="CHEBI:15377"/>
        <dbReference type="ChEBI" id="CHEBI:15378"/>
        <dbReference type="ChEBI" id="CHEBI:57287"/>
        <dbReference type="ChEBI" id="CHEBI:57340"/>
        <dbReference type="EC" id="3.1.2.4"/>
    </reaction>
</comment>
<dbReference type="AlphaFoldDB" id="A0AAD9IE46"/>
<dbReference type="EMBL" id="JASFZW010000010">
    <property type="protein sequence ID" value="KAK2076373.1"/>
    <property type="molecule type" value="Genomic_DNA"/>
</dbReference>
<evidence type="ECO:0000256" key="2">
    <source>
        <dbReference type="ARBA" id="ARBA00004173"/>
    </source>
</evidence>
<evidence type="ECO:0000256" key="5">
    <source>
        <dbReference type="ARBA" id="ARBA00023128"/>
    </source>
</evidence>
<comment type="pathway">
    <text evidence="7">Amino-acid degradation; L-valine degradation.</text>
</comment>
<sequence>MTTVSDAQEIQHREANGVGIATLNRPKALNALNTNMVTLLLDLYRSWDASPSVNCIILKGTGGKAFCAGGDVKSVVQKAREGDIDTGMVFFDREYQLNYLIHTLRKPHVALLDGITMGGGAGLSVHGTFRVATEKTLFAMPECAIGLYPDVGGSFFLPRLPGGLGLYLGLAGARLKGVDVRQAGVATHYVPSALLPELEEAIVKLGRECTVEQVREILDKFEARAPLPEGELSVRRRDIDAAFGGKGGVEEVHAALAAYPDQDWAQKRARHDQQVGCWGGIVGGSPTSQKLTFEQLRRGAALPDLRSCLTMEHCMMANVLSDRESDFIEGVRAVLIDRSNDPAWRPASLEAVSQDKIASYFRLPASVKELRLAEERQRFAKL</sequence>
<proteinExistence type="inferred from homology"/>
<protein>
    <recommendedName>
        <fullName evidence="3 7">3-hydroxyisobutyryl-CoA hydrolase</fullName>
        <shortName evidence="7">HIB-CoA hydrolase</shortName>
        <shortName evidence="7">HIBYL-CoA-H</shortName>
        <ecNumber evidence="3 7">3.1.2.4</ecNumber>
    </recommendedName>
    <alternativeName>
        <fullName evidence="6 7">3-hydroxyisobutyryl-coenzyme A hydrolase</fullName>
    </alternativeName>
</protein>
<feature type="domain" description="Enoyl-CoA hydratase/isomerase" evidence="8">
    <location>
        <begin position="18"/>
        <end position="361"/>
    </location>
</feature>
<comment type="caution">
    <text evidence="9">The sequence shown here is derived from an EMBL/GenBank/DDBJ whole genome shotgun (WGS) entry which is preliminary data.</text>
</comment>
<dbReference type="PANTHER" id="PTHR43176">
    <property type="entry name" value="3-HYDROXYISOBUTYRYL-COA HYDROLASE-RELATED"/>
    <property type="match status" value="1"/>
</dbReference>
<dbReference type="GO" id="GO:0003860">
    <property type="term" value="F:3-hydroxyisobutyryl-CoA hydrolase activity"/>
    <property type="evidence" value="ECO:0007669"/>
    <property type="project" value="UniProtKB-UniRule"/>
</dbReference>
<dbReference type="CDD" id="cd06558">
    <property type="entry name" value="crotonase-like"/>
    <property type="match status" value="1"/>
</dbReference>
<evidence type="ECO:0000313" key="9">
    <source>
        <dbReference type="EMBL" id="KAK2076373.1"/>
    </source>
</evidence>
<dbReference type="InterPro" id="IPR029045">
    <property type="entry name" value="ClpP/crotonase-like_dom_sf"/>
</dbReference>
<comment type="similarity">
    <text evidence="7">Belongs to the enoyl-CoA hydratase/isomerase family.</text>
</comment>
<evidence type="ECO:0000256" key="4">
    <source>
        <dbReference type="ARBA" id="ARBA00022801"/>
    </source>
</evidence>
<dbReference type="Pfam" id="PF16113">
    <property type="entry name" value="ECH_2"/>
    <property type="match status" value="1"/>
</dbReference>
<accession>A0AAD9IE46</accession>
<dbReference type="PANTHER" id="PTHR43176:SF3">
    <property type="entry name" value="3-HYDROXYISOBUTYRYL-COA HYDROLASE, MITOCHONDRIAL"/>
    <property type="match status" value="1"/>
</dbReference>
<evidence type="ECO:0000313" key="10">
    <source>
        <dbReference type="Proteomes" id="UP001255856"/>
    </source>
</evidence>
<keyword evidence="4 7" id="KW-0378">Hydrolase</keyword>
<dbReference type="GO" id="GO:0006574">
    <property type="term" value="P:L-valine catabolic process"/>
    <property type="evidence" value="ECO:0007669"/>
    <property type="project" value="UniProtKB-UniRule"/>
</dbReference>
<dbReference type="EC" id="3.1.2.4" evidence="3 7"/>